<name>A0A081A708_PHYNI</name>
<evidence type="ECO:0000256" key="1">
    <source>
        <dbReference type="SAM" id="MobiDB-lite"/>
    </source>
</evidence>
<evidence type="ECO:0000313" key="2">
    <source>
        <dbReference type="EMBL" id="ETO74669.1"/>
    </source>
</evidence>
<protein>
    <submittedName>
        <fullName evidence="2">Uncharacterized protein</fullName>
    </submittedName>
</protein>
<sequence length="106" mass="11529">MAMCTTKLTNGRPARSLVMTHAGWTDLDRLEIGPSHWCSAFASAENLPPESAARTSAKSVHRTKQAQPWSKSGLRRGATRTADAQLAAPTGSAEFVRRHERRTPSS</sequence>
<comment type="caution">
    <text evidence="2">The sequence shown here is derived from an EMBL/GenBank/DDBJ whole genome shotgun (WGS) entry which is preliminary data.</text>
</comment>
<accession>A0A081A708</accession>
<dbReference type="AlphaFoldDB" id="A0A081A708"/>
<evidence type="ECO:0000313" key="3">
    <source>
        <dbReference type="Proteomes" id="UP000028582"/>
    </source>
</evidence>
<gene>
    <name evidence="2" type="ORF">F444_09671</name>
</gene>
<reference evidence="2 3" key="1">
    <citation type="submission" date="2013-11" db="EMBL/GenBank/DDBJ databases">
        <title>The Genome Sequence of Phytophthora parasitica P1976.</title>
        <authorList>
            <consortium name="The Broad Institute Genomics Platform"/>
            <person name="Russ C."/>
            <person name="Tyler B."/>
            <person name="Panabieres F."/>
            <person name="Shan W."/>
            <person name="Tripathy S."/>
            <person name="Grunwald N."/>
            <person name="Machado M."/>
            <person name="Johnson C.S."/>
            <person name="Walker B."/>
            <person name="Young S."/>
            <person name="Zeng Q."/>
            <person name="Gargeya S."/>
            <person name="Fitzgerald M."/>
            <person name="Haas B."/>
            <person name="Abouelleil A."/>
            <person name="Allen A.W."/>
            <person name="Alvarado L."/>
            <person name="Arachchi H.M."/>
            <person name="Berlin A.M."/>
            <person name="Chapman S.B."/>
            <person name="Gainer-Dewar J."/>
            <person name="Goldberg J."/>
            <person name="Griggs A."/>
            <person name="Gujja S."/>
            <person name="Hansen M."/>
            <person name="Howarth C."/>
            <person name="Imamovic A."/>
            <person name="Ireland A."/>
            <person name="Larimer J."/>
            <person name="McCowan C."/>
            <person name="Murphy C."/>
            <person name="Pearson M."/>
            <person name="Poon T.W."/>
            <person name="Priest M."/>
            <person name="Roberts A."/>
            <person name="Saif S."/>
            <person name="Shea T."/>
            <person name="Sisk P."/>
            <person name="Sykes S."/>
            <person name="Wortman J."/>
            <person name="Nusbaum C."/>
            <person name="Birren B."/>
        </authorList>
    </citation>
    <scope>NUCLEOTIDE SEQUENCE [LARGE SCALE GENOMIC DNA]</scope>
    <source>
        <strain evidence="2 3">P1976</strain>
    </source>
</reference>
<dbReference type="Proteomes" id="UP000028582">
    <property type="component" value="Unassembled WGS sequence"/>
</dbReference>
<dbReference type="EMBL" id="ANJA01001768">
    <property type="protein sequence ID" value="ETO74669.1"/>
    <property type="molecule type" value="Genomic_DNA"/>
</dbReference>
<organism evidence="2 3">
    <name type="scientific">Phytophthora nicotianae P1976</name>
    <dbReference type="NCBI Taxonomy" id="1317066"/>
    <lineage>
        <taxon>Eukaryota</taxon>
        <taxon>Sar</taxon>
        <taxon>Stramenopiles</taxon>
        <taxon>Oomycota</taxon>
        <taxon>Peronosporomycetes</taxon>
        <taxon>Peronosporales</taxon>
        <taxon>Peronosporaceae</taxon>
        <taxon>Phytophthora</taxon>
    </lineage>
</organism>
<feature type="region of interest" description="Disordered" evidence="1">
    <location>
        <begin position="46"/>
        <end position="106"/>
    </location>
</feature>
<proteinExistence type="predicted"/>